<reference evidence="1 2" key="1">
    <citation type="journal article" date="2014" name="Genome Biol. Evol.">
        <title>The secreted proteins of Achlya hypogyna and Thraustotheca clavata identify the ancestral oomycete secretome and reveal gene acquisitions by horizontal gene transfer.</title>
        <authorList>
            <person name="Misner I."/>
            <person name="Blouin N."/>
            <person name="Leonard G."/>
            <person name="Richards T.A."/>
            <person name="Lane C.E."/>
        </authorList>
    </citation>
    <scope>NUCLEOTIDE SEQUENCE [LARGE SCALE GENOMIC DNA]</scope>
    <source>
        <strain evidence="1 2">ATCC 34112</strain>
    </source>
</reference>
<comment type="caution">
    <text evidence="1">The sequence shown here is derived from an EMBL/GenBank/DDBJ whole genome shotgun (WGS) entry which is preliminary data.</text>
</comment>
<protein>
    <submittedName>
        <fullName evidence="1">Uncharacterized protein</fullName>
    </submittedName>
</protein>
<sequence length="246" mass="28031">MPTPAVTSKELQALKRVELQRTSIAVGYDVLEYSTSAKDMNAHAAEQRRLSPKELEQRKYIKTYNRGQHFDLGDANEAKLTYATSSRQVDPTGNMQKYTAKLNVEAQAMLMRTSATLGYEKPELTTSTKDATQWSRAAMDRSIVMRQETRKLTGPKKCPFEFGDDQIEYVSTAKGTMNFDRKDAKSAVMAADVKEDLRKCHYSFGNDKMEYTTSSNVPKIDTEYYREMAKKQVPSNDPYKNNVYFS</sequence>
<dbReference type="EMBL" id="JNBS01000682">
    <property type="protein sequence ID" value="OQS04097.1"/>
    <property type="molecule type" value="Genomic_DNA"/>
</dbReference>
<keyword evidence="2" id="KW-1185">Reference proteome</keyword>
<dbReference type="OrthoDB" id="67308at2759"/>
<evidence type="ECO:0000313" key="1">
    <source>
        <dbReference type="EMBL" id="OQS04097.1"/>
    </source>
</evidence>
<organism evidence="1 2">
    <name type="scientific">Thraustotheca clavata</name>
    <dbReference type="NCBI Taxonomy" id="74557"/>
    <lineage>
        <taxon>Eukaryota</taxon>
        <taxon>Sar</taxon>
        <taxon>Stramenopiles</taxon>
        <taxon>Oomycota</taxon>
        <taxon>Saprolegniomycetes</taxon>
        <taxon>Saprolegniales</taxon>
        <taxon>Achlyaceae</taxon>
        <taxon>Thraustotheca</taxon>
    </lineage>
</organism>
<dbReference type="AlphaFoldDB" id="A0A1W0A1G8"/>
<accession>A0A1W0A1G8</accession>
<proteinExistence type="predicted"/>
<name>A0A1W0A1G8_9STRA</name>
<gene>
    <name evidence="1" type="ORF">THRCLA_20976</name>
</gene>
<dbReference type="Proteomes" id="UP000243217">
    <property type="component" value="Unassembled WGS sequence"/>
</dbReference>
<evidence type="ECO:0000313" key="2">
    <source>
        <dbReference type="Proteomes" id="UP000243217"/>
    </source>
</evidence>